<dbReference type="InterPro" id="IPR035892">
    <property type="entry name" value="C2_domain_sf"/>
</dbReference>
<evidence type="ECO:0000256" key="2">
    <source>
        <dbReference type="ARBA" id="ARBA00006042"/>
    </source>
</evidence>
<evidence type="ECO:0000313" key="9">
    <source>
        <dbReference type="EMBL" id="CAD9566328.1"/>
    </source>
</evidence>
<dbReference type="InterPro" id="IPR031139">
    <property type="entry name" value="RPGRIP1_fam"/>
</dbReference>
<comment type="subcellular location">
    <subcellularLocation>
        <location evidence="1">Cell projection</location>
        <location evidence="1">Cilium</location>
    </subcellularLocation>
</comment>
<evidence type="ECO:0000256" key="3">
    <source>
        <dbReference type="ARBA" id="ARBA00023054"/>
    </source>
</evidence>
<evidence type="ECO:0000259" key="8">
    <source>
        <dbReference type="Pfam" id="PF11618"/>
    </source>
</evidence>
<dbReference type="PANTHER" id="PTHR14240">
    <property type="entry name" value="RETINITIS PIGMENTOSA GTPASE REGULATOR-INTERACTING PROTEIN"/>
    <property type="match status" value="1"/>
</dbReference>
<proteinExistence type="inferred from homology"/>
<dbReference type="EMBL" id="HBGY01008589">
    <property type="protein sequence ID" value="CAD9566328.1"/>
    <property type="molecule type" value="Transcribed_RNA"/>
</dbReference>
<feature type="domain" description="RPGR-interacting protein 1 first C2" evidence="8">
    <location>
        <begin position="546"/>
        <end position="685"/>
    </location>
</feature>
<feature type="compositionally biased region" description="Polar residues" evidence="7">
    <location>
        <begin position="148"/>
        <end position="157"/>
    </location>
</feature>
<keyword evidence="3 6" id="KW-0175">Coiled coil</keyword>
<evidence type="ECO:0000256" key="1">
    <source>
        <dbReference type="ARBA" id="ARBA00004138"/>
    </source>
</evidence>
<evidence type="ECO:0000256" key="4">
    <source>
        <dbReference type="ARBA" id="ARBA00023069"/>
    </source>
</evidence>
<dbReference type="Gene3D" id="2.60.40.150">
    <property type="entry name" value="C2 domain"/>
    <property type="match status" value="1"/>
</dbReference>
<organism evidence="9">
    <name type="scientific">Leptocylindrus danicus</name>
    <dbReference type="NCBI Taxonomy" id="163516"/>
    <lineage>
        <taxon>Eukaryota</taxon>
        <taxon>Sar</taxon>
        <taxon>Stramenopiles</taxon>
        <taxon>Ochrophyta</taxon>
        <taxon>Bacillariophyta</taxon>
        <taxon>Coscinodiscophyceae</taxon>
        <taxon>Chaetocerotophycidae</taxon>
        <taxon>Leptocylindrales</taxon>
        <taxon>Leptocylindraceae</taxon>
        <taxon>Leptocylindrus</taxon>
    </lineage>
</organism>
<keyword evidence="5" id="KW-0966">Cell projection</keyword>
<evidence type="ECO:0000256" key="6">
    <source>
        <dbReference type="SAM" id="Coils"/>
    </source>
</evidence>
<gene>
    <name evidence="9" type="ORF">LDAN0321_LOCUS5409</name>
</gene>
<keyword evidence="4" id="KW-0969">Cilium</keyword>
<name>A0A7S2K4S9_9STRA</name>
<dbReference type="GO" id="GO:0005929">
    <property type="term" value="C:cilium"/>
    <property type="evidence" value="ECO:0007669"/>
    <property type="project" value="UniProtKB-SubCell"/>
</dbReference>
<evidence type="ECO:0000256" key="7">
    <source>
        <dbReference type="SAM" id="MobiDB-lite"/>
    </source>
</evidence>
<dbReference type="SUPFAM" id="SSF49562">
    <property type="entry name" value="C2 domain (Calcium/lipid-binding domain, CaLB)"/>
    <property type="match status" value="1"/>
</dbReference>
<dbReference type="InterPro" id="IPR021656">
    <property type="entry name" value="C2-C2_1"/>
</dbReference>
<dbReference type="AlphaFoldDB" id="A0A7S2K4S9"/>
<reference evidence="9" key="1">
    <citation type="submission" date="2021-01" db="EMBL/GenBank/DDBJ databases">
        <authorList>
            <person name="Corre E."/>
            <person name="Pelletier E."/>
            <person name="Niang G."/>
            <person name="Scheremetjew M."/>
            <person name="Finn R."/>
            <person name="Kale V."/>
            <person name="Holt S."/>
            <person name="Cochrane G."/>
            <person name="Meng A."/>
            <person name="Brown T."/>
            <person name="Cohen L."/>
        </authorList>
    </citation>
    <scope>NUCLEOTIDE SEQUENCE</scope>
    <source>
        <strain evidence="9">B650</strain>
    </source>
</reference>
<feature type="region of interest" description="Disordered" evidence="7">
    <location>
        <begin position="130"/>
        <end position="157"/>
    </location>
</feature>
<sequence>MGEVELWKARYHSLQNEHDNLAKKCSAQELSLREMKTNYSKLGCASNRNKCAKESLNCGDMLIPRSVREQKETIELLDDTQRRYSKLQKDYRILQAKHKTVSGTLEKKTRDVETLKRRLAIPIMPHYRNKLGVRPLPKSSSTRRKKNNQSSGVLHSSGSKYADQGIINLRLNEALSELNTLREENTLLRNSALVDGDKEAVSKLESELKTTLMQLNIMKAKYESLVEKDKTRTDCEKYALDQVEEYNNMLRDLRLQLRKSQMAKVRADELAMYSGEQKEQIEELLEQNQFLEDQVSRLCEAPLIKAVCEKDFTAETGKYQKNIDEMAFQLEEKECALTSLEAKLELVCRERDLFADAARKTEQRVKETLNEKNKELLVLLKGVSNEELEEALSIMRRKNENPTAHPFLEPTSQDLKTTTALQYRLESLQSAFLEKNNDYERSERMLQAQLKINEDLNSKIEVQVGKKESLQRDIEQARAVAKDQLQIIEDLKFKIEKEVQEKEALDRRNENRLQKIEILEAQIRQQNMVLADSSNNCDSLLKDLSNIGPNENMLEATIMNATFHAATQPTDLMTFALVDFFDFEPQTSYIRKGSNPNYDFTARYRVRTNDYFFHFLEQKCLCLEIYQTGKETSILFARAEEISLSQLLETQGPIILPRLALTSTKEQLNKATIGYITIKVEMALPLIEQYKLSGGKYSEAKFDD</sequence>
<accession>A0A7S2K4S9</accession>
<dbReference type="GO" id="GO:0005856">
    <property type="term" value="C:cytoskeleton"/>
    <property type="evidence" value="ECO:0007669"/>
    <property type="project" value="UniProtKB-ARBA"/>
</dbReference>
<dbReference type="Pfam" id="PF11618">
    <property type="entry name" value="C2-C2_1"/>
    <property type="match status" value="1"/>
</dbReference>
<comment type="similarity">
    <text evidence="2">Belongs to the RPGRIP1 family.</text>
</comment>
<protein>
    <recommendedName>
        <fullName evidence="8">RPGR-interacting protein 1 first C2 domain-containing protein</fullName>
    </recommendedName>
</protein>
<feature type="coiled-coil region" evidence="6">
    <location>
        <begin position="453"/>
        <end position="536"/>
    </location>
</feature>
<evidence type="ECO:0000256" key="5">
    <source>
        <dbReference type="ARBA" id="ARBA00023273"/>
    </source>
</evidence>
<feature type="coiled-coil region" evidence="6">
    <location>
        <begin position="171"/>
        <end position="386"/>
    </location>
</feature>